<reference evidence="3" key="1">
    <citation type="submission" date="2019-08" db="EMBL/GenBank/DDBJ databases">
        <title>The genome of the North American firefly Photinus pyralis.</title>
        <authorList>
            <consortium name="Photinus pyralis genome working group"/>
            <person name="Fallon T.R."/>
            <person name="Sander Lower S.E."/>
            <person name="Weng J.-K."/>
        </authorList>
    </citation>
    <scope>NUCLEOTIDE SEQUENCE</scope>
    <source>
        <strain evidence="3">TRF0915ILg1</strain>
        <tissue evidence="3">Whole body</tissue>
    </source>
</reference>
<dbReference type="Pfam" id="PF03184">
    <property type="entry name" value="DDE_1"/>
    <property type="match status" value="1"/>
</dbReference>
<gene>
    <name evidence="3" type="ORF">ILUMI_19634</name>
</gene>
<protein>
    <recommendedName>
        <fullName evidence="2">DDE-1 domain-containing protein</fullName>
    </recommendedName>
</protein>
<dbReference type="InterPro" id="IPR050863">
    <property type="entry name" value="CenT-Element_Derived"/>
</dbReference>
<proteinExistence type="predicted"/>
<accession>A0A8K0CFT7</accession>
<dbReference type="GO" id="GO:0003677">
    <property type="term" value="F:DNA binding"/>
    <property type="evidence" value="ECO:0007669"/>
    <property type="project" value="TreeGrafter"/>
</dbReference>
<dbReference type="EMBL" id="VTPC01087347">
    <property type="protein sequence ID" value="KAF2886539.1"/>
    <property type="molecule type" value="Genomic_DNA"/>
</dbReference>
<evidence type="ECO:0000259" key="2">
    <source>
        <dbReference type="Pfam" id="PF03184"/>
    </source>
</evidence>
<sequence length="339" mass="38248">MNEGKSVNAAAKEFYIKRMTLTRFIKKLKSQSGTPSMGYATSRQLPRVGYQFIQHFIKHVKPSNEHRVLLVLDNHSSHLHVETLNLAKENGIVMLSFPPHFSHKSQPLDVSVFGPFKKYCASSQDIWLRNNPGKTITIYDIPKIVADSLPLAQTSRNIMNGFQKTGIFSFNPSDPAVMHARKLDSVTASTSQAEEEAGTSYKENVEFDPPRRFSPEIVRPYPKAGPRKIGTAIRRRRKAAILTDTPENNKLQEEQNKTTEKVKNQKHKIDEKGRKVFVKNFSSQARKTMKMTMPAWFAAKPIPKVYQGKNGSSAKFARNGHIHAGLTHVCINCDSDNDD</sequence>
<evidence type="ECO:0000313" key="3">
    <source>
        <dbReference type="EMBL" id="KAF2886539.1"/>
    </source>
</evidence>
<keyword evidence="4" id="KW-1185">Reference proteome</keyword>
<evidence type="ECO:0000313" key="4">
    <source>
        <dbReference type="Proteomes" id="UP000801492"/>
    </source>
</evidence>
<organism evidence="3 4">
    <name type="scientific">Ignelater luminosus</name>
    <name type="common">Cucubano</name>
    <name type="synonym">Pyrophorus luminosus</name>
    <dbReference type="NCBI Taxonomy" id="2038154"/>
    <lineage>
        <taxon>Eukaryota</taxon>
        <taxon>Metazoa</taxon>
        <taxon>Ecdysozoa</taxon>
        <taxon>Arthropoda</taxon>
        <taxon>Hexapoda</taxon>
        <taxon>Insecta</taxon>
        <taxon>Pterygota</taxon>
        <taxon>Neoptera</taxon>
        <taxon>Endopterygota</taxon>
        <taxon>Coleoptera</taxon>
        <taxon>Polyphaga</taxon>
        <taxon>Elateriformia</taxon>
        <taxon>Elateroidea</taxon>
        <taxon>Elateridae</taxon>
        <taxon>Agrypninae</taxon>
        <taxon>Pyrophorini</taxon>
        <taxon>Ignelater</taxon>
    </lineage>
</organism>
<dbReference type="InterPro" id="IPR004875">
    <property type="entry name" value="DDE_SF_endonuclease_dom"/>
</dbReference>
<dbReference type="Proteomes" id="UP000801492">
    <property type="component" value="Unassembled WGS sequence"/>
</dbReference>
<feature type="domain" description="DDE-1" evidence="2">
    <location>
        <begin position="49"/>
        <end position="121"/>
    </location>
</feature>
<dbReference type="PANTHER" id="PTHR19303">
    <property type="entry name" value="TRANSPOSON"/>
    <property type="match status" value="1"/>
</dbReference>
<feature type="region of interest" description="Disordered" evidence="1">
    <location>
        <begin position="194"/>
        <end position="226"/>
    </location>
</feature>
<dbReference type="PANTHER" id="PTHR19303:SF71">
    <property type="entry name" value="ZINC FINGER PHD-TYPE DOMAIN-CONTAINING PROTEIN"/>
    <property type="match status" value="1"/>
</dbReference>
<feature type="compositionally biased region" description="Basic and acidic residues" evidence="1">
    <location>
        <begin position="203"/>
        <end position="214"/>
    </location>
</feature>
<dbReference type="AlphaFoldDB" id="A0A8K0CFT7"/>
<evidence type="ECO:0000256" key="1">
    <source>
        <dbReference type="SAM" id="MobiDB-lite"/>
    </source>
</evidence>
<dbReference type="OrthoDB" id="6750980at2759"/>
<dbReference type="GO" id="GO:0005634">
    <property type="term" value="C:nucleus"/>
    <property type="evidence" value="ECO:0007669"/>
    <property type="project" value="TreeGrafter"/>
</dbReference>
<comment type="caution">
    <text evidence="3">The sequence shown here is derived from an EMBL/GenBank/DDBJ whole genome shotgun (WGS) entry which is preliminary data.</text>
</comment>
<name>A0A8K0CFT7_IGNLU</name>